<feature type="compositionally biased region" description="Polar residues" evidence="1">
    <location>
        <begin position="483"/>
        <end position="506"/>
    </location>
</feature>
<dbReference type="GO" id="GO:0060271">
    <property type="term" value="P:cilium assembly"/>
    <property type="evidence" value="ECO:0007669"/>
    <property type="project" value="TreeGrafter"/>
</dbReference>
<proteinExistence type="predicted"/>
<evidence type="ECO:0000313" key="3">
    <source>
        <dbReference type="EMBL" id="RZC39875.1"/>
    </source>
</evidence>
<feature type="region of interest" description="Disordered" evidence="1">
    <location>
        <begin position="371"/>
        <end position="397"/>
    </location>
</feature>
<name>A0A482W4N5_ASBVE</name>
<comment type="caution">
    <text evidence="3">The sequence shown here is derived from an EMBL/GenBank/DDBJ whole genome shotgun (WGS) entry which is preliminary data.</text>
</comment>
<dbReference type="GO" id="GO:0005929">
    <property type="term" value="C:cilium"/>
    <property type="evidence" value="ECO:0007669"/>
    <property type="project" value="TreeGrafter"/>
</dbReference>
<protein>
    <submittedName>
        <fullName evidence="3">WRKY transcription factor protein 1</fullName>
    </submittedName>
</protein>
<feature type="compositionally biased region" description="Basic and acidic residues" evidence="1">
    <location>
        <begin position="227"/>
        <end position="252"/>
    </location>
</feature>
<dbReference type="GO" id="GO:0008017">
    <property type="term" value="F:microtubule binding"/>
    <property type="evidence" value="ECO:0007669"/>
    <property type="project" value="TreeGrafter"/>
</dbReference>
<evidence type="ECO:0000259" key="2">
    <source>
        <dbReference type="Pfam" id="PF15236"/>
    </source>
</evidence>
<dbReference type="AlphaFoldDB" id="A0A482W4N5"/>
<feature type="compositionally biased region" description="Basic and acidic residues" evidence="1">
    <location>
        <begin position="521"/>
        <end position="543"/>
    </location>
</feature>
<dbReference type="InterPro" id="IPR040467">
    <property type="entry name" value="CCDC66_dom"/>
</dbReference>
<feature type="domain" description="CCDC66" evidence="2">
    <location>
        <begin position="184"/>
        <end position="308"/>
    </location>
</feature>
<feature type="compositionally biased region" description="Polar residues" evidence="1">
    <location>
        <begin position="97"/>
        <end position="125"/>
    </location>
</feature>
<feature type="compositionally biased region" description="Polar residues" evidence="1">
    <location>
        <begin position="164"/>
        <end position="173"/>
    </location>
</feature>
<evidence type="ECO:0000313" key="4">
    <source>
        <dbReference type="Proteomes" id="UP000292052"/>
    </source>
</evidence>
<feature type="region of interest" description="Disordered" evidence="1">
    <location>
        <begin position="479"/>
        <end position="506"/>
    </location>
</feature>
<dbReference type="PANTHER" id="PTHR22736:SF2">
    <property type="entry name" value="COILED-COIL DOMAIN-CONTAINING PROTEIN 66"/>
    <property type="match status" value="1"/>
</dbReference>
<dbReference type="EMBL" id="QDEB01030775">
    <property type="protein sequence ID" value="RZC39875.1"/>
    <property type="molecule type" value="Genomic_DNA"/>
</dbReference>
<feature type="region of interest" description="Disordered" evidence="1">
    <location>
        <begin position="521"/>
        <end position="591"/>
    </location>
</feature>
<dbReference type="GO" id="GO:0005874">
    <property type="term" value="C:microtubule"/>
    <property type="evidence" value="ECO:0007669"/>
    <property type="project" value="TreeGrafter"/>
</dbReference>
<evidence type="ECO:0000256" key="1">
    <source>
        <dbReference type="SAM" id="MobiDB-lite"/>
    </source>
</evidence>
<feature type="region of interest" description="Disordered" evidence="1">
    <location>
        <begin position="67"/>
        <end position="252"/>
    </location>
</feature>
<accession>A0A482W4N5</accession>
<dbReference type="PANTHER" id="PTHR22736">
    <property type="entry name" value="COILED-COIL DOMAIN-CONTAINING PROTEIN 66"/>
    <property type="match status" value="1"/>
</dbReference>
<dbReference type="STRING" id="1661398.A0A482W4N5"/>
<reference evidence="3 4" key="1">
    <citation type="submission" date="2017-03" db="EMBL/GenBank/DDBJ databases">
        <title>Genome of the blue death feigning beetle - Asbolus verrucosus.</title>
        <authorList>
            <person name="Rider S.D."/>
        </authorList>
    </citation>
    <scope>NUCLEOTIDE SEQUENCE [LARGE SCALE GENOMIC DNA]</scope>
    <source>
        <strain evidence="3">Butters</strain>
        <tissue evidence="3">Head and leg muscle</tissue>
    </source>
</reference>
<dbReference type="Proteomes" id="UP000292052">
    <property type="component" value="Unassembled WGS sequence"/>
</dbReference>
<dbReference type="Pfam" id="PF15236">
    <property type="entry name" value="CCDC66"/>
    <property type="match status" value="1"/>
</dbReference>
<gene>
    <name evidence="3" type="ORF">BDFB_002983</name>
</gene>
<sequence>MSTYVDKPLSLIEKKKLQWAKEKEELAGLCAPWSSKDSQNYDRPFQRTRYVPKFAMANNNEFFRKDFSGIGRRSSLPPLYKNQYNSVDKEMGGETSGYGSDNPNQNPENGPTTTWNQSGYESSSSYKDDRPKWKDKSNKFWDTSENDPPNWVKRGLQRDEEIVVSNTSPAESPQQDDGDQDRPNTSCSSLNRTFIRGQNIPVDSTELAERERRRQVALAHQEAIRQQLEEREKRRQEEKQKRIKEEQEEELRIEREQEIERQRKEGELRAIREKQERERRRKEAIQEALEIAEKEAKLEKIKQKRMKQSNLVENCEAETEVIRPTIIHNNIEKEDNEIKSKNLEQQNNLTLSPKQEVLNNEVNNNLEVTGKCLTTPRNNDNRSITPNLNNNSRQNNKSPCSFQILTTPRTEMALVLQTPLETLQNMQYAVLMPSLGNNTPSAVPIAIPLTLATDINTGSVTSRTENRILTPTQYRNKNRAVCDSSTQTEQIEFNNRSEAAENTNNNQKYIREKLTNLELNYDNRNRKERRSRSDDRSVDEKPKWGANRPPTRYMKQSEKDPFYQRRKMRQKTRDYKNSSDESQTGSPRTYRKKNYIEKRHTRALWRKNDHFFARNIRMYQTEIVPLESDKEQIYYRQKCECCCRCGCQKRSETKTEILKIEHTSPRDRLPDCNENVENAAYIIDKLTSLHNGLVLKQEQWERSPRTPIFNMAKLDDFLGKKKETAPILDLSKTVATNQEEFRRLLEKVPDFKIKSEKVHMESIKIKDKKFKFKSGKKDVKVMKEPYTFLDPLPREMKNLKITELAAVPIDWKMLTTIRPKSKLEENYFSRLVELKKLENKTRAFEKRQFVQDPQIRKLKNKAGVVEMRIITCVDCGEDFCNGIVYFSIIIK</sequence>
<dbReference type="InterPro" id="IPR039183">
    <property type="entry name" value="CCD66"/>
</dbReference>
<feature type="compositionally biased region" description="Polar residues" evidence="1">
    <location>
        <begin position="183"/>
        <end position="192"/>
    </location>
</feature>
<keyword evidence="4" id="KW-1185">Reference proteome</keyword>
<organism evidence="3 4">
    <name type="scientific">Asbolus verrucosus</name>
    <name type="common">Desert ironclad beetle</name>
    <dbReference type="NCBI Taxonomy" id="1661398"/>
    <lineage>
        <taxon>Eukaryota</taxon>
        <taxon>Metazoa</taxon>
        <taxon>Ecdysozoa</taxon>
        <taxon>Arthropoda</taxon>
        <taxon>Hexapoda</taxon>
        <taxon>Insecta</taxon>
        <taxon>Pterygota</taxon>
        <taxon>Neoptera</taxon>
        <taxon>Endopterygota</taxon>
        <taxon>Coleoptera</taxon>
        <taxon>Polyphaga</taxon>
        <taxon>Cucujiformia</taxon>
        <taxon>Tenebrionidae</taxon>
        <taxon>Pimeliinae</taxon>
        <taxon>Asbolus</taxon>
    </lineage>
</organism>
<feature type="compositionally biased region" description="Polar residues" evidence="1">
    <location>
        <begin position="375"/>
        <end position="386"/>
    </location>
</feature>
<feature type="compositionally biased region" description="Low complexity" evidence="1">
    <location>
        <begin position="387"/>
        <end position="396"/>
    </location>
</feature>
<dbReference type="OrthoDB" id="10042846at2759"/>
<feature type="compositionally biased region" description="Basic and acidic residues" evidence="1">
    <location>
        <begin position="126"/>
        <end position="139"/>
    </location>
</feature>